<dbReference type="Proteomes" id="UP001165780">
    <property type="component" value="Unplaced"/>
</dbReference>
<evidence type="ECO:0000256" key="19">
    <source>
        <dbReference type="ARBA" id="ARBA00073217"/>
    </source>
</evidence>
<dbReference type="GO" id="GO:0005525">
    <property type="term" value="F:GTP binding"/>
    <property type="evidence" value="ECO:0007669"/>
    <property type="project" value="UniProtKB-KW"/>
</dbReference>
<evidence type="ECO:0000256" key="1">
    <source>
        <dbReference type="ARBA" id="ARBA00004322"/>
    </source>
</evidence>
<dbReference type="GO" id="GO:0004674">
    <property type="term" value="F:protein serine/threonine kinase activity"/>
    <property type="evidence" value="ECO:0007669"/>
    <property type="project" value="UniProtKB-EC"/>
</dbReference>
<dbReference type="FunFam" id="3.80.10.10:FF:000157">
    <property type="entry name" value="Class II major histocompatibility complex transactivator"/>
    <property type="match status" value="1"/>
</dbReference>
<keyword evidence="15" id="KW-0012">Acyltransferase</keyword>
<dbReference type="GO" id="GO:0045944">
    <property type="term" value="P:positive regulation of transcription by RNA polymerase II"/>
    <property type="evidence" value="ECO:0007669"/>
    <property type="project" value="UniProtKB-ARBA"/>
</dbReference>
<keyword evidence="11" id="KW-0342">GTP-binding</keyword>
<evidence type="ECO:0000256" key="17">
    <source>
        <dbReference type="ARBA" id="ARBA00048679"/>
    </source>
</evidence>
<evidence type="ECO:0000313" key="23">
    <source>
        <dbReference type="RefSeq" id="XP_019324118.2"/>
    </source>
</evidence>
<evidence type="ECO:0000256" key="13">
    <source>
        <dbReference type="ARBA" id="ARBA00023163"/>
    </source>
</evidence>
<evidence type="ECO:0000256" key="14">
    <source>
        <dbReference type="ARBA" id="ARBA00023242"/>
    </source>
</evidence>
<dbReference type="RefSeq" id="XP_019324118.2">
    <property type="nucleotide sequence ID" value="XM_019468573.2"/>
</dbReference>
<keyword evidence="7" id="KW-0547">Nucleotide-binding</keyword>
<dbReference type="GO" id="GO:0016605">
    <property type="term" value="C:PML body"/>
    <property type="evidence" value="ECO:0007669"/>
    <property type="project" value="UniProtKB-SubCell"/>
</dbReference>
<feature type="compositionally biased region" description="Polar residues" evidence="20">
    <location>
        <begin position="292"/>
        <end position="301"/>
    </location>
</feature>
<dbReference type="InterPro" id="IPR008095">
    <property type="entry name" value="MHC_II_transact"/>
</dbReference>
<dbReference type="SUPFAM" id="SSF52047">
    <property type="entry name" value="RNI-like"/>
    <property type="match status" value="1"/>
</dbReference>
<dbReference type="CDD" id="cd00116">
    <property type="entry name" value="LRR_RI"/>
    <property type="match status" value="1"/>
</dbReference>
<keyword evidence="5" id="KW-0808">Transferase</keyword>
<dbReference type="GO" id="GO:0045892">
    <property type="term" value="P:negative regulation of DNA-templated transcription"/>
    <property type="evidence" value="ECO:0007669"/>
    <property type="project" value="UniProtKB-ARBA"/>
</dbReference>
<dbReference type="InterPro" id="IPR007111">
    <property type="entry name" value="NACHT_NTPase"/>
</dbReference>
<evidence type="ECO:0000256" key="2">
    <source>
        <dbReference type="ARBA" id="ARBA00012513"/>
    </source>
</evidence>
<dbReference type="Gene3D" id="3.40.50.300">
    <property type="entry name" value="P-loop containing nucleotide triphosphate hydrolases"/>
    <property type="match status" value="1"/>
</dbReference>
<evidence type="ECO:0000256" key="4">
    <source>
        <dbReference type="ARBA" id="ARBA00022614"/>
    </source>
</evidence>
<evidence type="ECO:0000256" key="18">
    <source>
        <dbReference type="ARBA" id="ARBA00062130"/>
    </source>
</evidence>
<dbReference type="Pfam" id="PF05729">
    <property type="entry name" value="NACHT"/>
    <property type="match status" value="1"/>
</dbReference>
<keyword evidence="12" id="KW-0010">Activator</keyword>
<evidence type="ECO:0000256" key="3">
    <source>
        <dbReference type="ARBA" id="ARBA00022553"/>
    </source>
</evidence>
<dbReference type="Gene3D" id="3.80.10.10">
    <property type="entry name" value="Ribonuclease Inhibitor"/>
    <property type="match status" value="1"/>
</dbReference>
<evidence type="ECO:0000256" key="8">
    <source>
        <dbReference type="ARBA" id="ARBA00022777"/>
    </source>
</evidence>
<dbReference type="GO" id="GO:0045345">
    <property type="term" value="P:positive regulation of MHC class I biosynthetic process"/>
    <property type="evidence" value="ECO:0007669"/>
    <property type="project" value="TreeGrafter"/>
</dbReference>
<evidence type="ECO:0000256" key="16">
    <source>
        <dbReference type="ARBA" id="ARBA00047899"/>
    </source>
</evidence>
<evidence type="ECO:0000256" key="9">
    <source>
        <dbReference type="ARBA" id="ARBA00022840"/>
    </source>
</evidence>
<dbReference type="FunFam" id="3.40.50.300:FF:001028">
    <property type="entry name" value="Class II major histocompatibility complex transactivator"/>
    <property type="match status" value="1"/>
</dbReference>
<dbReference type="PANTHER" id="PTHR47189">
    <property type="entry name" value="MHC CLASS II TRANSACTIVATOR"/>
    <property type="match status" value="1"/>
</dbReference>
<keyword evidence="22" id="KW-1185">Reference proteome</keyword>
<dbReference type="GO" id="GO:0005524">
    <property type="term" value="F:ATP binding"/>
    <property type="evidence" value="ECO:0007669"/>
    <property type="project" value="UniProtKB-KW"/>
</dbReference>
<dbReference type="InterPro" id="IPR027417">
    <property type="entry name" value="P-loop_NTPase"/>
</dbReference>
<dbReference type="EC" id="2.7.11.1" evidence="2"/>
<feature type="region of interest" description="Disordered" evidence="20">
    <location>
        <begin position="292"/>
        <end position="358"/>
    </location>
</feature>
<keyword evidence="9" id="KW-0067">ATP-binding</keyword>
<proteinExistence type="predicted"/>
<dbReference type="InterPro" id="IPR032675">
    <property type="entry name" value="LRR_dom_sf"/>
</dbReference>
<dbReference type="CTD" id="4261"/>
<sequence>MNHFQTILPRVRMLLAGHLPSQARALLDSMLERELLSREYHCALLREPDGEALARKISLTLLEKGDPGLALLRWAWGTWQAPLAERDPDDEDRARSGQCATMELGPLEGGYLELLNSSADPLQLYHLYDQMDPAREEMELCSEPDMDTINCEQFSRLLCDMEGDEETREAYANIAFPEELPMDSKHRKLAEPLAVPMVTGSFLVGSVSDSSALPCLSPPAVFNKEPASSQRWLKETILMPVPPSSSLLSCLSLSAGHIQIVPTLPQGLWQISGAGTGVSGMVIYQGEVPQASQELPSSSPAIHSLPKSPERPGSTSPFAPSAADLPGMPEPALTSRADVTEEQMSPTRSPAAHEVSSQLPKWSERVEKFCSALRDMYQAEPAGPEGILVEVELVRARLERSSSKSQERELATLDWAERQPARGGLAEVLLAGGDRRRPRETQVIAVLGKAGQGKSRWAREASRAWARGQLPQYDFVFYLPCHCLDRGGDTYRLQDLLFSLGPRPLPVDDEVFSYVWRRPDRVLLILDASEGLEGQDGLLHSACGPVCTEPHSVRGLLAGLFQRKLLRGCTLLLTARPRGRLAQSLSKADALFEVAGFSAEQAKTYLTRYLERAGATERRERALELVQGQPFLLSHCHSPTLCRAVGQLSEALLELGGETELPSTLTGLYVGLLGPAARDSPPGALAGLARLAWELGRRRQGTLLESQFPSAEARAWAVAKGLVQPAPGAAAVGLAFSSFLLQCFLGAVWLALSSDIKDKELPQYLALTPRKKRPYDNWLEGVPRFLAGLVFQPHADCLGALAGPAAATLKDRKQKVLTRYLKRLQPGTLRAGQLLELLHCTRETLDAGLWQHVVQGLPARLSFVGTRLTPPHTYVLGSALEAAGRDFSLDLCSTGIDPPGLGSLVGLSCVTHFRAALSDMVGLWESLQQRGEAKLLRAVEEKFTIEPFKAKSVKDVEDLGNLVQIQRTRSSSEDTAGELPAVRDLKKLEFALGPVSGPQAFPKLVRILEAFSSLQHLDLDSLSENKIGDEGVEQLSATFPRLKALETLNLSQNNITDVGACKLAEALPSLAASLLRLSVYNNCICDMGAESLAHVLPDMGSLRVLDVQYNKFTAAGAQQLAASLRKCPHVETLAMWTPTIPFGVHEHLQQLDSRISLK</sequence>
<dbReference type="PRINTS" id="PR01719">
    <property type="entry name" value="MHCIIACTVATR"/>
</dbReference>
<evidence type="ECO:0000259" key="21">
    <source>
        <dbReference type="PROSITE" id="PS50837"/>
    </source>
</evidence>
<dbReference type="PROSITE" id="PS50837">
    <property type="entry name" value="NACHT"/>
    <property type="match status" value="1"/>
</dbReference>
<evidence type="ECO:0000256" key="15">
    <source>
        <dbReference type="ARBA" id="ARBA00023315"/>
    </source>
</evidence>
<dbReference type="GO" id="GO:0016746">
    <property type="term" value="F:acyltransferase activity"/>
    <property type="evidence" value="ECO:0007669"/>
    <property type="project" value="UniProtKB-KW"/>
</dbReference>
<evidence type="ECO:0000256" key="11">
    <source>
        <dbReference type="ARBA" id="ARBA00023134"/>
    </source>
</evidence>
<evidence type="ECO:0000256" key="7">
    <source>
        <dbReference type="ARBA" id="ARBA00022741"/>
    </source>
</evidence>
<feature type="domain" description="NACHT" evidence="21">
    <location>
        <begin position="442"/>
        <end position="752"/>
    </location>
</feature>
<reference evidence="23" key="1">
    <citation type="submission" date="2025-08" db="UniProtKB">
        <authorList>
            <consortium name="RefSeq"/>
        </authorList>
    </citation>
    <scope>IDENTIFICATION</scope>
    <source>
        <tissue evidence="23">Whole blood</tissue>
    </source>
</reference>
<evidence type="ECO:0000313" key="22">
    <source>
        <dbReference type="Proteomes" id="UP001165780"/>
    </source>
</evidence>
<protein>
    <recommendedName>
        <fullName evidence="19">MHC class II transactivator</fullName>
        <ecNumber evidence="2">2.7.11.1</ecNumber>
    </recommendedName>
</protein>
<dbReference type="GeneID" id="109278316"/>
<evidence type="ECO:0000256" key="20">
    <source>
        <dbReference type="SAM" id="MobiDB-lite"/>
    </source>
</evidence>
<keyword evidence="8" id="KW-0418">Kinase</keyword>
<dbReference type="PANTHER" id="PTHR47189:SF1">
    <property type="entry name" value="MHC CLASS II TRANSACTIVATOR"/>
    <property type="match status" value="1"/>
</dbReference>
<keyword evidence="3" id="KW-0597">Phosphoprotein</keyword>
<keyword evidence="6" id="KW-0677">Repeat</keyword>
<dbReference type="AlphaFoldDB" id="A0A9V1GKC4"/>
<comment type="catalytic activity">
    <reaction evidence="17">
        <text>L-seryl-[protein] + ATP = O-phospho-L-seryl-[protein] + ADP + H(+)</text>
        <dbReference type="Rhea" id="RHEA:17989"/>
        <dbReference type="Rhea" id="RHEA-COMP:9863"/>
        <dbReference type="Rhea" id="RHEA-COMP:11604"/>
        <dbReference type="ChEBI" id="CHEBI:15378"/>
        <dbReference type="ChEBI" id="CHEBI:29999"/>
        <dbReference type="ChEBI" id="CHEBI:30616"/>
        <dbReference type="ChEBI" id="CHEBI:83421"/>
        <dbReference type="ChEBI" id="CHEBI:456216"/>
        <dbReference type="EC" id="2.7.11.1"/>
    </reaction>
</comment>
<evidence type="ECO:0000256" key="5">
    <source>
        <dbReference type="ARBA" id="ARBA00022679"/>
    </source>
</evidence>
<dbReference type="GO" id="GO:0034341">
    <property type="term" value="P:response to type II interferon"/>
    <property type="evidence" value="ECO:0007669"/>
    <property type="project" value="UniProtKB-ARBA"/>
</dbReference>
<evidence type="ECO:0000256" key="6">
    <source>
        <dbReference type="ARBA" id="ARBA00022737"/>
    </source>
</evidence>
<name>A0A9V1GKC4_PANPR</name>
<accession>A0A9V1GKC4</accession>
<evidence type="ECO:0000256" key="12">
    <source>
        <dbReference type="ARBA" id="ARBA00023159"/>
    </source>
</evidence>
<comment type="subunit">
    <text evidence="18">Interacts with ZXDA and ZXDC. Interacts with PML (isoform PML-2). Interacts with TAF7; interaction inhibits CIITA acetyltransferase activity, thereby repressing transcription.</text>
</comment>
<dbReference type="SMART" id="SM00368">
    <property type="entry name" value="LRR_RI"/>
    <property type="match status" value="4"/>
</dbReference>
<keyword evidence="10" id="KW-0805">Transcription regulation</keyword>
<keyword evidence="4" id="KW-0433">Leucine-rich repeat</keyword>
<comment type="subcellular location">
    <subcellularLocation>
        <location evidence="1">Nucleus</location>
        <location evidence="1">PML body</location>
    </subcellularLocation>
</comment>
<dbReference type="InterPro" id="IPR001611">
    <property type="entry name" value="Leu-rich_rpt"/>
</dbReference>
<evidence type="ECO:0000256" key="10">
    <source>
        <dbReference type="ARBA" id="ARBA00023015"/>
    </source>
</evidence>
<keyword evidence="13" id="KW-0804">Transcription</keyword>
<dbReference type="GO" id="GO:0045348">
    <property type="term" value="P:positive regulation of MHC class II biosynthetic process"/>
    <property type="evidence" value="ECO:0007669"/>
    <property type="project" value="TreeGrafter"/>
</dbReference>
<organism evidence="22 23">
    <name type="scientific">Panthera pardus</name>
    <name type="common">Leopard</name>
    <name type="synonym">Felis pardus</name>
    <dbReference type="NCBI Taxonomy" id="9691"/>
    <lineage>
        <taxon>Eukaryota</taxon>
        <taxon>Metazoa</taxon>
        <taxon>Chordata</taxon>
        <taxon>Craniata</taxon>
        <taxon>Vertebrata</taxon>
        <taxon>Euteleostomi</taxon>
        <taxon>Mammalia</taxon>
        <taxon>Eutheria</taxon>
        <taxon>Laurasiatheria</taxon>
        <taxon>Carnivora</taxon>
        <taxon>Feliformia</taxon>
        <taxon>Felidae</taxon>
        <taxon>Pantherinae</taxon>
        <taxon>Panthera</taxon>
    </lineage>
</organism>
<comment type="catalytic activity">
    <reaction evidence="16">
        <text>L-threonyl-[protein] + ATP = O-phospho-L-threonyl-[protein] + ADP + H(+)</text>
        <dbReference type="Rhea" id="RHEA:46608"/>
        <dbReference type="Rhea" id="RHEA-COMP:11060"/>
        <dbReference type="Rhea" id="RHEA-COMP:11605"/>
        <dbReference type="ChEBI" id="CHEBI:15378"/>
        <dbReference type="ChEBI" id="CHEBI:30013"/>
        <dbReference type="ChEBI" id="CHEBI:30616"/>
        <dbReference type="ChEBI" id="CHEBI:61977"/>
        <dbReference type="ChEBI" id="CHEBI:456216"/>
        <dbReference type="EC" id="2.7.11.1"/>
    </reaction>
</comment>
<dbReference type="Pfam" id="PF13516">
    <property type="entry name" value="LRR_6"/>
    <property type="match status" value="3"/>
</dbReference>
<keyword evidence="14" id="KW-0539">Nucleus</keyword>
<gene>
    <name evidence="23" type="primary">CIITA</name>
</gene>